<name>A0A1A7PQJ8_9PAST</name>
<comment type="caution">
    <text evidence="1">The sequence shown here is derived from an EMBL/GenBank/DDBJ whole genome shotgun (WGS) entry which is preliminary data.</text>
</comment>
<dbReference type="Proteomes" id="UP000092626">
    <property type="component" value="Unassembled WGS sequence"/>
</dbReference>
<gene>
    <name evidence="1" type="ORF">QV06_08910</name>
</gene>
<organism evidence="1 2">
    <name type="scientific">Gallibacterium genomosp. 3</name>
    <dbReference type="NCBI Taxonomy" id="505345"/>
    <lineage>
        <taxon>Bacteria</taxon>
        <taxon>Pseudomonadati</taxon>
        <taxon>Pseudomonadota</taxon>
        <taxon>Gammaproteobacteria</taxon>
        <taxon>Pasteurellales</taxon>
        <taxon>Pasteurellaceae</taxon>
        <taxon>Gallibacterium</taxon>
    </lineage>
</organism>
<dbReference type="EMBL" id="JTJR01000035">
    <property type="protein sequence ID" value="OBX03992.1"/>
    <property type="molecule type" value="Genomic_DNA"/>
</dbReference>
<reference evidence="1 2" key="1">
    <citation type="submission" date="2014-11" db="EMBL/GenBank/DDBJ databases">
        <title>Pan-genome of Gallibacterium spp.</title>
        <authorList>
            <person name="Kudirkiene E."/>
            <person name="Bojesen A.M."/>
        </authorList>
    </citation>
    <scope>NUCLEOTIDE SEQUENCE [LARGE SCALE GENOMIC DNA]</scope>
    <source>
        <strain evidence="1 2">59/S3/89</strain>
    </source>
</reference>
<dbReference type="PATRIC" id="fig|505345.6.peg.1815"/>
<dbReference type="RefSeq" id="WP_065237833.1">
    <property type="nucleotide sequence ID" value="NZ_JTJR01000035.1"/>
</dbReference>
<evidence type="ECO:0000313" key="1">
    <source>
        <dbReference type="EMBL" id="OBX03992.1"/>
    </source>
</evidence>
<protein>
    <submittedName>
        <fullName evidence="1">Uncharacterized protein</fullName>
    </submittedName>
</protein>
<accession>A0A1A7PQJ8</accession>
<dbReference type="AlphaFoldDB" id="A0A1A7PQJ8"/>
<sequence>MKIISKFKDLYDFKVAKYGIDEKLIYNRRTKKYSNEPNSYKISYRKNAINHSILLVGNQTVHLFHRENKVYSHFDLLNINSLQLSPSKQLGNLIYQLSLTFQDGTNLDVISRFFGVGTESYLYEMLTMDRKEFANAFVNKMFYRRRELMFPEVKEWEVFYNHPIVLIEYINHVYDFDNRKSIEVFKLTYSPNLQSIGIYIDPDFIWQSLVDFLSKQRSDKEVVPEISDDLKIQIKGFDKEVSFRPKMRKKIL</sequence>
<proteinExistence type="predicted"/>
<evidence type="ECO:0000313" key="2">
    <source>
        <dbReference type="Proteomes" id="UP000092626"/>
    </source>
</evidence>